<name>A0A0D2BZL1_9EURO</name>
<accession>A0A0D2BZL1</accession>
<feature type="region of interest" description="Disordered" evidence="8">
    <location>
        <begin position="155"/>
        <end position="192"/>
    </location>
</feature>
<dbReference type="GO" id="GO:0016020">
    <property type="term" value="C:membrane"/>
    <property type="evidence" value="ECO:0007669"/>
    <property type="project" value="UniProtKB-SubCell"/>
</dbReference>
<evidence type="ECO:0000256" key="6">
    <source>
        <dbReference type="ARBA" id="ARBA00022989"/>
    </source>
</evidence>
<dbReference type="PANTHER" id="PTHR31595">
    <property type="entry name" value="LONG-CHAIN-ALCOHOL O-FATTY-ACYLTRANSFERASE 3-RELATED"/>
    <property type="match status" value="1"/>
</dbReference>
<evidence type="ECO:0000256" key="9">
    <source>
        <dbReference type="SAM" id="Phobius"/>
    </source>
</evidence>
<feature type="transmembrane region" description="Helical" evidence="9">
    <location>
        <begin position="321"/>
        <end position="346"/>
    </location>
</feature>
<evidence type="ECO:0000256" key="5">
    <source>
        <dbReference type="ARBA" id="ARBA00022692"/>
    </source>
</evidence>
<keyword evidence="7 9" id="KW-0472">Membrane</keyword>
<feature type="transmembrane region" description="Helical" evidence="9">
    <location>
        <begin position="479"/>
        <end position="498"/>
    </location>
</feature>
<proteinExistence type="inferred from homology"/>
<reference evidence="11 12" key="1">
    <citation type="submission" date="2015-01" db="EMBL/GenBank/DDBJ databases">
        <title>The Genome Sequence of Cladophialophora immunda CBS83496.</title>
        <authorList>
            <consortium name="The Broad Institute Genomics Platform"/>
            <person name="Cuomo C."/>
            <person name="de Hoog S."/>
            <person name="Gorbushina A."/>
            <person name="Stielow B."/>
            <person name="Teixiera M."/>
            <person name="Abouelleil A."/>
            <person name="Chapman S.B."/>
            <person name="Priest M."/>
            <person name="Young S.K."/>
            <person name="Wortman J."/>
            <person name="Nusbaum C."/>
            <person name="Birren B."/>
        </authorList>
    </citation>
    <scope>NUCLEOTIDE SEQUENCE [LARGE SCALE GENOMIC DNA]</scope>
    <source>
        <strain evidence="11 12">CBS 83496</strain>
    </source>
</reference>
<dbReference type="HOGENOM" id="CLU_032160_0_0_1"/>
<feature type="transmembrane region" description="Helical" evidence="9">
    <location>
        <begin position="98"/>
        <end position="122"/>
    </location>
</feature>
<dbReference type="GeneID" id="27349408"/>
<keyword evidence="12" id="KW-1185">Reference proteome</keyword>
<dbReference type="RefSeq" id="XP_016244719.1">
    <property type="nucleotide sequence ID" value="XM_016397528.1"/>
</dbReference>
<feature type="transmembrane region" description="Helical" evidence="9">
    <location>
        <begin position="34"/>
        <end position="56"/>
    </location>
</feature>
<protein>
    <recommendedName>
        <fullName evidence="10">Wax synthase domain-containing protein</fullName>
    </recommendedName>
</protein>
<dbReference type="PANTHER" id="PTHR31595:SF57">
    <property type="entry name" value="OS04G0481900 PROTEIN"/>
    <property type="match status" value="1"/>
</dbReference>
<evidence type="ECO:0000259" key="10">
    <source>
        <dbReference type="Pfam" id="PF13813"/>
    </source>
</evidence>
<dbReference type="InterPro" id="IPR044851">
    <property type="entry name" value="Wax_synthase"/>
</dbReference>
<dbReference type="OrthoDB" id="1077582at2759"/>
<evidence type="ECO:0000256" key="8">
    <source>
        <dbReference type="SAM" id="MobiDB-lite"/>
    </source>
</evidence>
<comment type="subcellular location">
    <subcellularLocation>
        <location evidence="1">Membrane</location>
        <topology evidence="1">Multi-pass membrane protein</topology>
    </subcellularLocation>
</comment>
<dbReference type="Proteomes" id="UP000054466">
    <property type="component" value="Unassembled WGS sequence"/>
</dbReference>
<evidence type="ECO:0000313" key="11">
    <source>
        <dbReference type="EMBL" id="KIW24503.1"/>
    </source>
</evidence>
<evidence type="ECO:0000256" key="7">
    <source>
        <dbReference type="ARBA" id="ARBA00023136"/>
    </source>
</evidence>
<feature type="compositionally biased region" description="Polar residues" evidence="8">
    <location>
        <begin position="172"/>
        <end position="188"/>
    </location>
</feature>
<dbReference type="Pfam" id="PF13813">
    <property type="entry name" value="MBOAT_2"/>
    <property type="match status" value="1"/>
</dbReference>
<evidence type="ECO:0000256" key="1">
    <source>
        <dbReference type="ARBA" id="ARBA00004141"/>
    </source>
</evidence>
<dbReference type="GO" id="GO:0008374">
    <property type="term" value="F:O-acyltransferase activity"/>
    <property type="evidence" value="ECO:0007669"/>
    <property type="project" value="InterPro"/>
</dbReference>
<sequence>MAFEPLQWLRSLHDSILDPTPRAGLHPIPGTKSLTFTSAILPPLIYYLALLLLAPPPPPAVDSLVVKTFRNCLALVAGVLFFRLPLEYHVPQSIGLTYQLGLVGLYGGCRVLDAFFISPYLFGHIPRRVKYHHRRRMDAVGPVAQVEEKEWTNGGVVDPFHHNGDSQEDISQRASNGGISGVTEQNPYPASPRASAMRSALRRSISGPDPVPVLETATTEIGWPTTLLDRAAWALELELSMRGIGFTWTTADVRHTRKTWLPTVRNRVHSVFVHVMPVLLVSWAIIRTVYVRHLMPIQDAPWDMYSAYDLFDHRIPMGCQLLLTAALGAFLMAAFSFGHSLFAIMLNPLAPNPLAFFPPLYTTRPWQITSVRKFWSFGWHRLFARLFLVYGIWPGEWLERKLLRKGPDQPADVGKVIGAFLISGFVHSFSVRGVLAGDWRMATGEAQFFALNGVAVVLEGVVIEVVRRARKRKGRPRQMWYDLIVGRIWWIAVLLWTGRNFARGWVKSGLVREMAFL</sequence>
<gene>
    <name evidence="11" type="ORF">PV07_10214</name>
</gene>
<dbReference type="AlphaFoldDB" id="A0A0D2BZL1"/>
<comment type="pathway">
    <text evidence="2">Secondary metabolite biosynthesis.</text>
</comment>
<organism evidence="11 12">
    <name type="scientific">Cladophialophora immunda</name>
    <dbReference type="NCBI Taxonomy" id="569365"/>
    <lineage>
        <taxon>Eukaryota</taxon>
        <taxon>Fungi</taxon>
        <taxon>Dikarya</taxon>
        <taxon>Ascomycota</taxon>
        <taxon>Pezizomycotina</taxon>
        <taxon>Eurotiomycetes</taxon>
        <taxon>Chaetothyriomycetidae</taxon>
        <taxon>Chaetothyriales</taxon>
        <taxon>Herpotrichiellaceae</taxon>
        <taxon>Cladophialophora</taxon>
    </lineage>
</organism>
<evidence type="ECO:0000313" key="12">
    <source>
        <dbReference type="Proteomes" id="UP000054466"/>
    </source>
</evidence>
<evidence type="ECO:0000256" key="4">
    <source>
        <dbReference type="ARBA" id="ARBA00022679"/>
    </source>
</evidence>
<dbReference type="EMBL" id="KN847045">
    <property type="protein sequence ID" value="KIW24503.1"/>
    <property type="molecule type" value="Genomic_DNA"/>
</dbReference>
<evidence type="ECO:0000256" key="2">
    <source>
        <dbReference type="ARBA" id="ARBA00005179"/>
    </source>
</evidence>
<dbReference type="STRING" id="569365.A0A0D2BZL1"/>
<comment type="similarity">
    <text evidence="3">Belongs to the wax synthase family.</text>
</comment>
<keyword evidence="5 9" id="KW-0812">Transmembrane</keyword>
<dbReference type="InterPro" id="IPR032805">
    <property type="entry name" value="Wax_synthase_dom"/>
</dbReference>
<feature type="domain" description="Wax synthase" evidence="10">
    <location>
        <begin position="361"/>
        <end position="441"/>
    </location>
</feature>
<evidence type="ECO:0000256" key="3">
    <source>
        <dbReference type="ARBA" id="ARBA00007282"/>
    </source>
</evidence>
<feature type="transmembrane region" description="Helical" evidence="9">
    <location>
        <begin position="447"/>
        <end position="467"/>
    </location>
</feature>
<keyword evidence="4" id="KW-0808">Transferase</keyword>
<keyword evidence="6 9" id="KW-1133">Transmembrane helix</keyword>
<dbReference type="VEuPathDB" id="FungiDB:PV07_10214"/>
<feature type="transmembrane region" description="Helical" evidence="9">
    <location>
        <begin position="68"/>
        <end position="86"/>
    </location>
</feature>
<dbReference type="GO" id="GO:0006629">
    <property type="term" value="P:lipid metabolic process"/>
    <property type="evidence" value="ECO:0007669"/>
    <property type="project" value="InterPro"/>
</dbReference>
<feature type="transmembrane region" description="Helical" evidence="9">
    <location>
        <begin position="413"/>
        <end position="435"/>
    </location>
</feature>